<reference evidence="9 10" key="1">
    <citation type="submission" date="2016-03" db="EMBL/GenBank/DDBJ databases">
        <authorList>
            <person name="Ploux O."/>
        </authorList>
    </citation>
    <scope>NUCLEOTIDE SEQUENCE [LARGE SCALE GENOMIC DNA]</scope>
    <source>
        <strain evidence="9 10">UAMH 11012</strain>
    </source>
</reference>
<dbReference type="Pfam" id="PF01120">
    <property type="entry name" value="Alpha_L_fucos"/>
    <property type="match status" value="1"/>
</dbReference>
<dbReference type="EMBL" id="FJOG01000020">
    <property type="protein sequence ID" value="CZR62112.1"/>
    <property type="molecule type" value="Genomic_DNA"/>
</dbReference>
<keyword evidence="4 7" id="KW-0732">Signal</keyword>
<dbReference type="GO" id="GO:0016139">
    <property type="term" value="P:glycoside catabolic process"/>
    <property type="evidence" value="ECO:0007669"/>
    <property type="project" value="TreeGrafter"/>
</dbReference>
<dbReference type="PRINTS" id="PR00741">
    <property type="entry name" value="GLHYDRLASE29"/>
</dbReference>
<evidence type="ECO:0000256" key="2">
    <source>
        <dbReference type="ARBA" id="ARBA00007951"/>
    </source>
</evidence>
<dbReference type="AlphaFoldDB" id="A0A1L7XAR5"/>
<evidence type="ECO:0000256" key="7">
    <source>
        <dbReference type="SAM" id="SignalP"/>
    </source>
</evidence>
<evidence type="ECO:0000256" key="4">
    <source>
        <dbReference type="ARBA" id="ARBA00022729"/>
    </source>
</evidence>
<comment type="similarity">
    <text evidence="2">Belongs to the glycosyl hydrolase 29 family.</text>
</comment>
<feature type="chain" id="PRO_5025335158" description="alpha-L-fucosidase" evidence="7">
    <location>
        <begin position="23"/>
        <end position="612"/>
    </location>
</feature>
<feature type="signal peptide" evidence="7">
    <location>
        <begin position="1"/>
        <end position="22"/>
    </location>
</feature>
<sequence>MLSLQFASIMVVLGAMVSTVHPMAVNNKLESRSADGYPPTLVISGATLTSKWFEGSDYVQIIEMIVTNTHPTNSLTLADTLNITASSSSFNLIMTGTLTRLHPGQAAVVQIGVQNKIGVAAGTTCSGEVTAVWGTAYGPAQQATSSFSGTCGFGNYTADSKSLSWHWNPDWFNEVKFGIFIHWGLYSGPAYGSIAPNEDYAEWYWKRMNDPTFRTQTYQYHLATYGANFTYDDFISNFTATNFNARTWVDLIAAAGAQYMVPVTKHHDGFALFNFSTSISQRSSVHYGPKRDFIGELLTAAKTYQPQIRRGTYFSLPEWYNPLYAPYSYSSGGGFPGGPPTNPYTGAVETYTGFVNVTDFIQDIQLPQQKVLAYDYDTEIMWCDIAGSANNATIFASAWINWARDQGRQVTFNSRCGISGDFDTPEYSTNAGTVTRKWESNRGMDPFSFGYNYQTPNSSYLTGNDIVQSLVDIVSKNGNFLLDIGPKNDGTIPSIMQEGLLAAGTWIHAHSESIFKTRYWSVTPGLNNFRYTTTQDAFYIHYLTTPSSTLTVPDIVPFLPGDTVTILGGSLNGTPVPVTWNSNSTISLSLSSALIASDQYVWTFKLAYTSDW</sequence>
<dbReference type="PANTHER" id="PTHR10030">
    <property type="entry name" value="ALPHA-L-FUCOSIDASE"/>
    <property type="match status" value="1"/>
</dbReference>
<dbReference type="InterPro" id="IPR000933">
    <property type="entry name" value="Glyco_hydro_29"/>
</dbReference>
<dbReference type="GO" id="GO:0004560">
    <property type="term" value="F:alpha-L-fucosidase activity"/>
    <property type="evidence" value="ECO:0007669"/>
    <property type="project" value="UniProtKB-EC"/>
</dbReference>
<name>A0A1L7XAR5_9HELO</name>
<keyword evidence="10" id="KW-1185">Reference proteome</keyword>
<keyword evidence="5" id="KW-0378">Hydrolase</keyword>
<dbReference type="Gene3D" id="3.20.20.80">
    <property type="entry name" value="Glycosidases"/>
    <property type="match status" value="1"/>
</dbReference>
<keyword evidence="6" id="KW-0326">Glycosidase</keyword>
<evidence type="ECO:0000256" key="6">
    <source>
        <dbReference type="ARBA" id="ARBA00023295"/>
    </source>
</evidence>
<organism evidence="9 10">
    <name type="scientific">Phialocephala subalpina</name>
    <dbReference type="NCBI Taxonomy" id="576137"/>
    <lineage>
        <taxon>Eukaryota</taxon>
        <taxon>Fungi</taxon>
        <taxon>Dikarya</taxon>
        <taxon>Ascomycota</taxon>
        <taxon>Pezizomycotina</taxon>
        <taxon>Leotiomycetes</taxon>
        <taxon>Helotiales</taxon>
        <taxon>Mollisiaceae</taxon>
        <taxon>Phialocephala</taxon>
        <taxon>Phialocephala fortinii species complex</taxon>
    </lineage>
</organism>
<dbReference type="InterPro" id="IPR017853">
    <property type="entry name" value="GH"/>
</dbReference>
<evidence type="ECO:0000256" key="5">
    <source>
        <dbReference type="ARBA" id="ARBA00022801"/>
    </source>
</evidence>
<dbReference type="Proteomes" id="UP000184330">
    <property type="component" value="Unassembled WGS sequence"/>
</dbReference>
<dbReference type="GO" id="GO:0006004">
    <property type="term" value="P:fucose metabolic process"/>
    <property type="evidence" value="ECO:0007669"/>
    <property type="project" value="InterPro"/>
</dbReference>
<evidence type="ECO:0000256" key="1">
    <source>
        <dbReference type="ARBA" id="ARBA00004071"/>
    </source>
</evidence>
<dbReference type="InterPro" id="IPR016286">
    <property type="entry name" value="FUC_metazoa-typ"/>
</dbReference>
<dbReference type="SUPFAM" id="SSF51445">
    <property type="entry name" value="(Trans)glycosidases"/>
    <property type="match status" value="1"/>
</dbReference>
<dbReference type="OrthoDB" id="6039950at2759"/>
<dbReference type="STRING" id="576137.A0A1L7XAR5"/>
<dbReference type="PANTHER" id="PTHR10030:SF37">
    <property type="entry name" value="ALPHA-L-FUCOSIDASE-RELATED"/>
    <property type="match status" value="1"/>
</dbReference>
<dbReference type="InterPro" id="IPR057739">
    <property type="entry name" value="Glyco_hydro_29_N"/>
</dbReference>
<accession>A0A1L7XAR5</accession>
<feature type="domain" description="Glycoside hydrolase family 29 N-terminal" evidence="8">
    <location>
        <begin position="155"/>
        <end position="512"/>
    </location>
</feature>
<evidence type="ECO:0000259" key="8">
    <source>
        <dbReference type="Pfam" id="PF01120"/>
    </source>
</evidence>
<evidence type="ECO:0000256" key="3">
    <source>
        <dbReference type="ARBA" id="ARBA00012662"/>
    </source>
</evidence>
<comment type="function">
    <text evidence="1">Alpha-L-fucosidase is responsible for hydrolyzing the alpha-1,6-linked fucose joined to the reducing-end N-acetylglucosamine of the carbohydrate moieties of glycoproteins.</text>
</comment>
<protein>
    <recommendedName>
        <fullName evidence="3">alpha-L-fucosidase</fullName>
        <ecNumber evidence="3">3.2.1.51</ecNumber>
    </recommendedName>
</protein>
<dbReference type="EC" id="3.2.1.51" evidence="3"/>
<dbReference type="SMART" id="SM00812">
    <property type="entry name" value="Alpha_L_fucos"/>
    <property type="match status" value="1"/>
</dbReference>
<proteinExistence type="inferred from homology"/>
<evidence type="ECO:0000313" key="10">
    <source>
        <dbReference type="Proteomes" id="UP000184330"/>
    </source>
</evidence>
<evidence type="ECO:0000313" key="9">
    <source>
        <dbReference type="EMBL" id="CZR62112.1"/>
    </source>
</evidence>
<gene>
    <name evidence="9" type="ORF">PAC_12009</name>
</gene>